<sequence length="173" mass="19559">MLAQRMVRLTAMFIFLASIVNVSSGYWRRWYEDDPPLYWSRRGRRYKDADVEVGKEIVPPLKGLRHTMWTGYRPSCAASGQPCSPETQCCYAGDTCLTHTDSNYVVSTFCKDIRNQQYLGPRLPKEAPCQDSGQCIDGCCREYRGARVSKVTVCGTPSDSHMPQYTCVSSSPF</sequence>
<dbReference type="AlphaFoldDB" id="A0A9W2YCV5"/>
<proteinExistence type="predicted"/>
<reference evidence="2" key="1">
    <citation type="submission" date="2025-08" db="UniProtKB">
        <authorList>
            <consortium name="RefSeq"/>
        </authorList>
    </citation>
    <scope>IDENTIFICATION</scope>
</reference>
<gene>
    <name evidence="2" type="primary">LOC106067481</name>
</gene>
<dbReference type="OrthoDB" id="6051422at2759"/>
<dbReference type="RefSeq" id="XP_055860531.1">
    <property type="nucleotide sequence ID" value="XM_056004556.1"/>
</dbReference>
<protein>
    <submittedName>
        <fullName evidence="2">Uncharacterized protein LOC106067481 isoform X1</fullName>
    </submittedName>
</protein>
<dbReference type="Proteomes" id="UP001165740">
    <property type="component" value="Chromosome 11"/>
</dbReference>
<evidence type="ECO:0000313" key="2">
    <source>
        <dbReference type="RefSeq" id="XP_055860531.1"/>
    </source>
</evidence>
<organism evidence="1 2">
    <name type="scientific">Biomphalaria glabrata</name>
    <name type="common">Bloodfluke planorb</name>
    <name type="synonym">Freshwater snail</name>
    <dbReference type="NCBI Taxonomy" id="6526"/>
    <lineage>
        <taxon>Eukaryota</taxon>
        <taxon>Metazoa</taxon>
        <taxon>Spiralia</taxon>
        <taxon>Lophotrochozoa</taxon>
        <taxon>Mollusca</taxon>
        <taxon>Gastropoda</taxon>
        <taxon>Heterobranchia</taxon>
        <taxon>Euthyneura</taxon>
        <taxon>Panpulmonata</taxon>
        <taxon>Hygrophila</taxon>
        <taxon>Lymnaeoidea</taxon>
        <taxon>Planorbidae</taxon>
        <taxon>Biomphalaria</taxon>
    </lineage>
</organism>
<name>A0A9W2YCV5_BIOGL</name>
<evidence type="ECO:0000313" key="1">
    <source>
        <dbReference type="Proteomes" id="UP001165740"/>
    </source>
</evidence>
<keyword evidence="1" id="KW-1185">Reference proteome</keyword>
<dbReference type="GeneID" id="106067481"/>
<accession>A0A9W2YCV5</accession>